<dbReference type="EMBL" id="JAYMYR010000009">
    <property type="protein sequence ID" value="KAK7343136.1"/>
    <property type="molecule type" value="Genomic_DNA"/>
</dbReference>
<evidence type="ECO:0000256" key="3">
    <source>
        <dbReference type="ARBA" id="ARBA00022525"/>
    </source>
</evidence>
<evidence type="ECO:0000256" key="1">
    <source>
        <dbReference type="ARBA" id="ARBA00004613"/>
    </source>
</evidence>
<dbReference type="PROSITE" id="PS51767">
    <property type="entry name" value="PEPTIDASE_A1"/>
    <property type="match status" value="1"/>
</dbReference>
<dbReference type="GO" id="GO:0004190">
    <property type="term" value="F:aspartic-type endopeptidase activity"/>
    <property type="evidence" value="ECO:0007669"/>
    <property type="project" value="UniProtKB-KW"/>
</dbReference>
<evidence type="ECO:0000259" key="9">
    <source>
        <dbReference type="PROSITE" id="PS51767"/>
    </source>
</evidence>
<dbReference type="CDD" id="cd05476">
    <property type="entry name" value="pepsin_A_like_plant"/>
    <property type="match status" value="1"/>
</dbReference>
<keyword evidence="8" id="KW-0325">Glycoprotein</keyword>
<dbReference type="InterPro" id="IPR032861">
    <property type="entry name" value="TAXi_N"/>
</dbReference>
<keyword evidence="7" id="KW-0378">Hydrolase</keyword>
<dbReference type="Gene3D" id="2.40.70.10">
    <property type="entry name" value="Acid Proteases"/>
    <property type="match status" value="2"/>
</dbReference>
<dbReference type="InterPro" id="IPR032799">
    <property type="entry name" value="TAXi_C"/>
</dbReference>
<dbReference type="InterPro" id="IPR021109">
    <property type="entry name" value="Peptidase_aspartic_dom_sf"/>
</dbReference>
<comment type="subcellular location">
    <subcellularLocation>
        <location evidence="1">Secreted</location>
    </subcellularLocation>
</comment>
<dbReference type="InterPro" id="IPR033121">
    <property type="entry name" value="PEPTIDASE_A1"/>
</dbReference>
<protein>
    <recommendedName>
        <fullName evidence="9">Peptidase A1 domain-containing protein</fullName>
    </recommendedName>
</protein>
<dbReference type="Pfam" id="PF14543">
    <property type="entry name" value="TAXi_N"/>
    <property type="match status" value="1"/>
</dbReference>
<keyword evidence="3" id="KW-0964">Secreted</keyword>
<sequence>MWHLTIHVTNQDFKKLSIGIKTSGTRRLKRPCKWRTRSGQEAWRSMKSHLGREAHGDYLDALKWFPIATMQNTRSTRFSVEMIHRDSPKSPFYNSTETQFQRIANALSRSIIRVNHFNKSFVSANTPQAPVTSAQGEYLMSYSVGTPPLQVYGILDTGSEITWVQCQPCQTCFKQITPIFDPSKSKTYKTISCTTNKCRSVQGTSCPSSTSNCKYSISYGDGSYSQGDLSFETLTLPSTNGSPVKIPRFGLGCGQSNYLYFKRGGYGIVGLARAPVSFVNQLGPSIGGKFSYCLVPIPSPPSISSKLNFGNAAVVSGHGTVSTPLYSRNREVFYYLNLEAISVGSNRIEFESFLPRANGKGNIIIDSGTTLTFLPNDVYSKLESAVARVVKMQPAKDPSQVLSLCYKVYDRPYVPVITAHFTGADVLLYDSNTFLKVADGVVCLAFLPSHSSAIFGNLAQQNMLVGYDLQKNTVSFKLADCTKQ</sequence>
<keyword evidence="4" id="KW-0645">Protease</keyword>
<evidence type="ECO:0000256" key="5">
    <source>
        <dbReference type="ARBA" id="ARBA00022729"/>
    </source>
</evidence>
<dbReference type="PROSITE" id="PS00141">
    <property type="entry name" value="ASP_PROTEASE"/>
    <property type="match status" value="2"/>
</dbReference>
<evidence type="ECO:0000256" key="8">
    <source>
        <dbReference type="ARBA" id="ARBA00023180"/>
    </source>
</evidence>
<reference evidence="10 11" key="1">
    <citation type="submission" date="2024-01" db="EMBL/GenBank/DDBJ databases">
        <title>The genomes of 5 underutilized Papilionoideae crops provide insights into root nodulation and disease resistanc.</title>
        <authorList>
            <person name="Jiang F."/>
        </authorList>
    </citation>
    <scope>NUCLEOTIDE SEQUENCE [LARGE SCALE GENOMIC DNA]</scope>
    <source>
        <strain evidence="10">JINMINGXINNONG_FW02</strain>
        <tissue evidence="10">Leaves</tissue>
    </source>
</reference>
<evidence type="ECO:0000256" key="4">
    <source>
        <dbReference type="ARBA" id="ARBA00022670"/>
    </source>
</evidence>
<feature type="domain" description="Peptidase A1" evidence="9">
    <location>
        <begin position="138"/>
        <end position="477"/>
    </location>
</feature>
<evidence type="ECO:0000313" key="10">
    <source>
        <dbReference type="EMBL" id="KAK7343136.1"/>
    </source>
</evidence>
<dbReference type="InterPro" id="IPR001969">
    <property type="entry name" value="Aspartic_peptidase_AS"/>
</dbReference>
<organism evidence="10 11">
    <name type="scientific">Phaseolus coccineus</name>
    <name type="common">Scarlet runner bean</name>
    <name type="synonym">Phaseolus multiflorus</name>
    <dbReference type="NCBI Taxonomy" id="3886"/>
    <lineage>
        <taxon>Eukaryota</taxon>
        <taxon>Viridiplantae</taxon>
        <taxon>Streptophyta</taxon>
        <taxon>Embryophyta</taxon>
        <taxon>Tracheophyta</taxon>
        <taxon>Spermatophyta</taxon>
        <taxon>Magnoliopsida</taxon>
        <taxon>eudicotyledons</taxon>
        <taxon>Gunneridae</taxon>
        <taxon>Pentapetalae</taxon>
        <taxon>rosids</taxon>
        <taxon>fabids</taxon>
        <taxon>Fabales</taxon>
        <taxon>Fabaceae</taxon>
        <taxon>Papilionoideae</taxon>
        <taxon>50 kb inversion clade</taxon>
        <taxon>NPAAA clade</taxon>
        <taxon>indigoferoid/millettioid clade</taxon>
        <taxon>Phaseoleae</taxon>
        <taxon>Phaseolus</taxon>
    </lineage>
</organism>
<dbReference type="SUPFAM" id="SSF50630">
    <property type="entry name" value="Acid proteases"/>
    <property type="match status" value="1"/>
</dbReference>
<evidence type="ECO:0000313" key="11">
    <source>
        <dbReference type="Proteomes" id="UP001374584"/>
    </source>
</evidence>
<comment type="caution">
    <text evidence="10">The sequence shown here is derived from an EMBL/GenBank/DDBJ whole genome shotgun (WGS) entry which is preliminary data.</text>
</comment>
<dbReference type="GO" id="GO:0006508">
    <property type="term" value="P:proteolysis"/>
    <property type="evidence" value="ECO:0007669"/>
    <property type="project" value="UniProtKB-KW"/>
</dbReference>
<name>A0AAN9LWG1_PHACN</name>
<dbReference type="Pfam" id="PF14541">
    <property type="entry name" value="TAXi_C"/>
    <property type="match status" value="1"/>
</dbReference>
<keyword evidence="5" id="KW-0732">Signal</keyword>
<keyword evidence="6" id="KW-0064">Aspartyl protease</keyword>
<dbReference type="GO" id="GO:0005576">
    <property type="term" value="C:extracellular region"/>
    <property type="evidence" value="ECO:0007669"/>
    <property type="project" value="UniProtKB-SubCell"/>
</dbReference>
<evidence type="ECO:0000256" key="2">
    <source>
        <dbReference type="ARBA" id="ARBA00007447"/>
    </source>
</evidence>
<dbReference type="InterPro" id="IPR034161">
    <property type="entry name" value="Pepsin-like_plant"/>
</dbReference>
<comment type="similarity">
    <text evidence="2">Belongs to the peptidase A1 family.</text>
</comment>
<accession>A0AAN9LWG1</accession>
<dbReference type="PANTHER" id="PTHR47967">
    <property type="entry name" value="OS07G0603500 PROTEIN-RELATED"/>
    <property type="match status" value="1"/>
</dbReference>
<evidence type="ECO:0000256" key="6">
    <source>
        <dbReference type="ARBA" id="ARBA00022750"/>
    </source>
</evidence>
<keyword evidence="11" id="KW-1185">Reference proteome</keyword>
<dbReference type="FunFam" id="2.40.70.10:FF:000016">
    <property type="entry name" value="Probable aspartic protease At2g35615"/>
    <property type="match status" value="1"/>
</dbReference>
<dbReference type="FunFam" id="2.40.70.10:FF:000050">
    <property type="entry name" value="Aspartic proteinase CDR1"/>
    <property type="match status" value="1"/>
</dbReference>
<dbReference type="Proteomes" id="UP001374584">
    <property type="component" value="Unassembled WGS sequence"/>
</dbReference>
<gene>
    <name evidence="10" type="ORF">VNO80_26099</name>
</gene>
<dbReference type="AlphaFoldDB" id="A0AAN9LWG1"/>
<evidence type="ECO:0000256" key="7">
    <source>
        <dbReference type="ARBA" id="ARBA00022801"/>
    </source>
</evidence>
<proteinExistence type="inferred from homology"/>
<dbReference type="InterPro" id="IPR051708">
    <property type="entry name" value="Plant_Aspart_Prot_A1"/>
</dbReference>
<dbReference type="PANTHER" id="PTHR47967:SF66">
    <property type="entry name" value="ASPARTIC PROTEINASE CDR1-RELATED"/>
    <property type="match status" value="1"/>
</dbReference>